<reference evidence="2" key="1">
    <citation type="submission" date="2019-07" db="EMBL/GenBank/DDBJ databases">
        <title>Bacillus alkalisoli sp. nov. isolated from saline soil.</title>
        <authorList>
            <person name="Sun J.-Q."/>
            <person name="Xu L."/>
        </authorList>
    </citation>
    <scope>NUCLEOTIDE SEQUENCE [LARGE SCALE GENOMIC DNA]</scope>
    <source>
        <strain evidence="2">M4U3P1</strain>
    </source>
</reference>
<sequence>MIWQTEEALLTLAIELCACKSINSTDGEKEIIEFIHKKLAALPYFHKNEDYMHVFLTEDKRIGCSVYIPGRTSETIVFSGHVDVVPVEDFGEHASMAFQPIEWTEKVKQLRLTEYVKKDSESNDYLFGRGTMDMLSSIAMCMQLIEFAAEEGLHHSLVMLFVPDEEGVSQGMRQGVKELSRVQDTFNLSYKLFWNTEPTFPQAPTDNAHRIYSGSAGKLLAGVMSVGVEAHVADQNASVNAALMQSFVTKNLELNEAFSETVEGEKTAPPSTLFQRDHKSEYSVQTPATSSGLYNILTMERTPLQITTALRELLNACAKEVGEFYHDRFSFQVYTVQELYEHAYTKFGDEFLERISSVQVDPTDMLHSTSSYLLTLIEFAKDLAPFYVLYYCPPFYPAVKSREDALLNTVREKLASKLRKANERVITQSYFPGLSDMSYIGLQIEESELRVLKDNTPLWDNGYSLPFSEMKKIEMPVLNYGTFGRDAHQWTERVHIDRSYRIAPTIIKEVLKEF</sequence>
<dbReference type="KEGG" id="psua:FLK61_30230"/>
<dbReference type="InterPro" id="IPR050072">
    <property type="entry name" value="Peptidase_M20A"/>
</dbReference>
<dbReference type="InterPro" id="IPR002933">
    <property type="entry name" value="Peptidase_M20"/>
</dbReference>
<dbReference type="GO" id="GO:0016787">
    <property type="term" value="F:hydrolase activity"/>
    <property type="evidence" value="ECO:0007669"/>
    <property type="project" value="UniProtKB-KW"/>
</dbReference>
<keyword evidence="1" id="KW-0378">Hydrolase</keyword>
<dbReference type="Gene3D" id="3.40.630.10">
    <property type="entry name" value="Zn peptidases"/>
    <property type="match status" value="1"/>
</dbReference>
<dbReference type="AlphaFoldDB" id="A0A859FDT0"/>
<evidence type="ECO:0000313" key="2">
    <source>
        <dbReference type="Proteomes" id="UP000318138"/>
    </source>
</evidence>
<dbReference type="PANTHER" id="PTHR43808">
    <property type="entry name" value="ACETYLORNITHINE DEACETYLASE"/>
    <property type="match status" value="1"/>
</dbReference>
<dbReference type="RefSeq" id="WP_176009035.1">
    <property type="nucleotide sequence ID" value="NZ_CP041372.2"/>
</dbReference>
<dbReference type="EMBL" id="CP041372">
    <property type="protein sequence ID" value="QKS70998.1"/>
    <property type="molecule type" value="Genomic_DNA"/>
</dbReference>
<dbReference type="Pfam" id="PF01546">
    <property type="entry name" value="Peptidase_M20"/>
    <property type="match status" value="1"/>
</dbReference>
<organism evidence="1 2">
    <name type="scientific">Paenalkalicoccus suaedae</name>
    <dbReference type="NCBI Taxonomy" id="2592382"/>
    <lineage>
        <taxon>Bacteria</taxon>
        <taxon>Bacillati</taxon>
        <taxon>Bacillota</taxon>
        <taxon>Bacilli</taxon>
        <taxon>Bacillales</taxon>
        <taxon>Bacillaceae</taxon>
        <taxon>Paenalkalicoccus</taxon>
    </lineage>
</organism>
<gene>
    <name evidence="1" type="ORF">FLK61_30230</name>
</gene>
<dbReference type="PANTHER" id="PTHR43808:SF27">
    <property type="entry name" value="PROTEIN ROCB"/>
    <property type="match status" value="1"/>
</dbReference>
<keyword evidence="2" id="KW-1185">Reference proteome</keyword>
<dbReference type="PIRSF" id="PIRSF010386">
    <property type="entry name" value="RocB"/>
    <property type="match status" value="1"/>
</dbReference>
<name>A0A859FDT0_9BACI</name>
<protein>
    <submittedName>
        <fullName evidence="1">M20/M25/M40 family metallo-hydrolase</fullName>
    </submittedName>
</protein>
<dbReference type="SUPFAM" id="SSF53187">
    <property type="entry name" value="Zn-dependent exopeptidases"/>
    <property type="match status" value="1"/>
</dbReference>
<dbReference type="InterPro" id="IPR012166">
    <property type="entry name" value="Uncharacterised_RocB"/>
</dbReference>
<evidence type="ECO:0000313" key="1">
    <source>
        <dbReference type="EMBL" id="QKS70998.1"/>
    </source>
</evidence>
<dbReference type="Proteomes" id="UP000318138">
    <property type="component" value="Chromosome"/>
</dbReference>
<accession>A0A859FDT0</accession>
<proteinExistence type="predicted"/>